<reference evidence="2" key="1">
    <citation type="journal article" date="2023" name="G3 (Bethesda)">
        <title>A reference genome for the long-term kleptoplast-retaining sea slug Elysia crispata morphotype clarki.</title>
        <authorList>
            <person name="Eastman K.E."/>
            <person name="Pendleton A.L."/>
            <person name="Shaikh M.A."/>
            <person name="Suttiyut T."/>
            <person name="Ogas R."/>
            <person name="Tomko P."/>
            <person name="Gavelis G."/>
            <person name="Widhalm J.R."/>
            <person name="Wisecaver J.H."/>
        </authorList>
    </citation>
    <scope>NUCLEOTIDE SEQUENCE</scope>
    <source>
        <strain evidence="2">ECLA1</strain>
    </source>
</reference>
<protein>
    <submittedName>
        <fullName evidence="2">Uncharacterized protein</fullName>
    </submittedName>
</protein>
<keyword evidence="3" id="KW-1185">Reference proteome</keyword>
<evidence type="ECO:0000313" key="3">
    <source>
        <dbReference type="Proteomes" id="UP001283361"/>
    </source>
</evidence>
<name>A0AAE0YTS8_9GAST</name>
<dbReference type="Proteomes" id="UP001283361">
    <property type="component" value="Unassembled WGS sequence"/>
</dbReference>
<accession>A0AAE0YTS8</accession>
<dbReference type="EMBL" id="JAWDGP010005445">
    <property type="protein sequence ID" value="KAK3756905.1"/>
    <property type="molecule type" value="Genomic_DNA"/>
</dbReference>
<dbReference type="AlphaFoldDB" id="A0AAE0YTS8"/>
<evidence type="ECO:0000256" key="1">
    <source>
        <dbReference type="SAM" id="MobiDB-lite"/>
    </source>
</evidence>
<comment type="caution">
    <text evidence="2">The sequence shown here is derived from an EMBL/GenBank/DDBJ whole genome shotgun (WGS) entry which is preliminary data.</text>
</comment>
<feature type="region of interest" description="Disordered" evidence="1">
    <location>
        <begin position="1"/>
        <end position="23"/>
    </location>
</feature>
<organism evidence="2 3">
    <name type="scientific">Elysia crispata</name>
    <name type="common">lettuce slug</name>
    <dbReference type="NCBI Taxonomy" id="231223"/>
    <lineage>
        <taxon>Eukaryota</taxon>
        <taxon>Metazoa</taxon>
        <taxon>Spiralia</taxon>
        <taxon>Lophotrochozoa</taxon>
        <taxon>Mollusca</taxon>
        <taxon>Gastropoda</taxon>
        <taxon>Heterobranchia</taxon>
        <taxon>Euthyneura</taxon>
        <taxon>Panpulmonata</taxon>
        <taxon>Sacoglossa</taxon>
        <taxon>Placobranchoidea</taxon>
        <taxon>Plakobranchidae</taxon>
        <taxon>Elysia</taxon>
    </lineage>
</organism>
<evidence type="ECO:0000313" key="2">
    <source>
        <dbReference type="EMBL" id="KAK3756905.1"/>
    </source>
</evidence>
<sequence>MISSEEHSQNSPNSTMGGNHSRELNPRFAATFEQREKNVLVEAVYLAGYAWFDKARDGLLVKSHTATLNPDLHFLDGFEGNIEKVKVPTSLSHGLHSLTSSFISCFTRGFIQPSELRDICQVFSATVVYLADLGFVLLNKTQFHADGLQLGRAML</sequence>
<proteinExistence type="predicted"/>
<feature type="compositionally biased region" description="Polar residues" evidence="1">
    <location>
        <begin position="9"/>
        <end position="18"/>
    </location>
</feature>
<gene>
    <name evidence="2" type="ORF">RRG08_009447</name>
</gene>